<keyword evidence="1" id="KW-0472">Membrane</keyword>
<gene>
    <name evidence="2" type="ORF">E2C01_004388</name>
</gene>
<reference evidence="2 3" key="1">
    <citation type="submission" date="2019-05" db="EMBL/GenBank/DDBJ databases">
        <title>Another draft genome of Portunus trituberculatus and its Hox gene families provides insights of decapod evolution.</title>
        <authorList>
            <person name="Jeong J.-H."/>
            <person name="Song I."/>
            <person name="Kim S."/>
            <person name="Choi T."/>
            <person name="Kim D."/>
            <person name="Ryu S."/>
            <person name="Kim W."/>
        </authorList>
    </citation>
    <scope>NUCLEOTIDE SEQUENCE [LARGE SCALE GENOMIC DNA]</scope>
    <source>
        <tissue evidence="2">Muscle</tissue>
    </source>
</reference>
<feature type="transmembrane region" description="Helical" evidence="1">
    <location>
        <begin position="38"/>
        <end position="59"/>
    </location>
</feature>
<sequence length="119" mass="13673">MYVTAKPVQQYRPHGWSTQSCPTHHYSFLHNSREKNRIAVKLLFLVTLYFGGFVTPAQFPGAMRDMVKKGEAHGLNTLRVRMRAVSTPARLVAWVMRVFMEGWSMPRPAALRAARTVLW</sequence>
<accession>A0A5B7CSV8</accession>
<comment type="caution">
    <text evidence="2">The sequence shown here is derived from an EMBL/GenBank/DDBJ whole genome shotgun (WGS) entry which is preliminary data.</text>
</comment>
<protein>
    <submittedName>
        <fullName evidence="2">Uncharacterized protein</fullName>
    </submittedName>
</protein>
<organism evidence="2 3">
    <name type="scientific">Portunus trituberculatus</name>
    <name type="common">Swimming crab</name>
    <name type="synonym">Neptunus trituberculatus</name>
    <dbReference type="NCBI Taxonomy" id="210409"/>
    <lineage>
        <taxon>Eukaryota</taxon>
        <taxon>Metazoa</taxon>
        <taxon>Ecdysozoa</taxon>
        <taxon>Arthropoda</taxon>
        <taxon>Crustacea</taxon>
        <taxon>Multicrustacea</taxon>
        <taxon>Malacostraca</taxon>
        <taxon>Eumalacostraca</taxon>
        <taxon>Eucarida</taxon>
        <taxon>Decapoda</taxon>
        <taxon>Pleocyemata</taxon>
        <taxon>Brachyura</taxon>
        <taxon>Eubrachyura</taxon>
        <taxon>Portunoidea</taxon>
        <taxon>Portunidae</taxon>
        <taxon>Portuninae</taxon>
        <taxon>Portunus</taxon>
    </lineage>
</organism>
<evidence type="ECO:0000313" key="3">
    <source>
        <dbReference type="Proteomes" id="UP000324222"/>
    </source>
</evidence>
<keyword evidence="1" id="KW-1133">Transmembrane helix</keyword>
<dbReference type="AlphaFoldDB" id="A0A5B7CSV8"/>
<dbReference type="EMBL" id="VSRR010000178">
    <property type="protein sequence ID" value="MPC11714.1"/>
    <property type="molecule type" value="Genomic_DNA"/>
</dbReference>
<dbReference type="Proteomes" id="UP000324222">
    <property type="component" value="Unassembled WGS sequence"/>
</dbReference>
<evidence type="ECO:0000256" key="1">
    <source>
        <dbReference type="SAM" id="Phobius"/>
    </source>
</evidence>
<evidence type="ECO:0000313" key="2">
    <source>
        <dbReference type="EMBL" id="MPC11714.1"/>
    </source>
</evidence>
<name>A0A5B7CSV8_PORTR</name>
<proteinExistence type="predicted"/>
<keyword evidence="1" id="KW-0812">Transmembrane</keyword>
<keyword evidence="3" id="KW-1185">Reference proteome</keyword>